<dbReference type="Proteomes" id="UP001168821">
    <property type="component" value="Unassembled WGS sequence"/>
</dbReference>
<accession>A0AA38IJH1</accession>
<organism evidence="1 2">
    <name type="scientific">Zophobas morio</name>
    <dbReference type="NCBI Taxonomy" id="2755281"/>
    <lineage>
        <taxon>Eukaryota</taxon>
        <taxon>Metazoa</taxon>
        <taxon>Ecdysozoa</taxon>
        <taxon>Arthropoda</taxon>
        <taxon>Hexapoda</taxon>
        <taxon>Insecta</taxon>
        <taxon>Pterygota</taxon>
        <taxon>Neoptera</taxon>
        <taxon>Endopterygota</taxon>
        <taxon>Coleoptera</taxon>
        <taxon>Polyphaga</taxon>
        <taxon>Cucujiformia</taxon>
        <taxon>Tenebrionidae</taxon>
        <taxon>Zophobas</taxon>
    </lineage>
</organism>
<reference evidence="1" key="1">
    <citation type="journal article" date="2023" name="G3 (Bethesda)">
        <title>Whole genome assemblies of Zophobas morio and Tenebrio molitor.</title>
        <authorList>
            <person name="Kaur S."/>
            <person name="Stinson S.A."/>
            <person name="diCenzo G.C."/>
        </authorList>
    </citation>
    <scope>NUCLEOTIDE SEQUENCE</scope>
    <source>
        <strain evidence="1">QUZm001</strain>
    </source>
</reference>
<evidence type="ECO:0000313" key="1">
    <source>
        <dbReference type="EMBL" id="KAJ3659038.1"/>
    </source>
</evidence>
<dbReference type="AlphaFoldDB" id="A0AA38IJH1"/>
<evidence type="ECO:0000313" key="2">
    <source>
        <dbReference type="Proteomes" id="UP001168821"/>
    </source>
</evidence>
<comment type="caution">
    <text evidence="1">The sequence shown here is derived from an EMBL/GenBank/DDBJ whole genome shotgun (WGS) entry which is preliminary data.</text>
</comment>
<protein>
    <submittedName>
        <fullName evidence="1">Uncharacterized protein</fullName>
    </submittedName>
</protein>
<name>A0AA38IJH1_9CUCU</name>
<sequence>MALLMLVEEYSRVSTLSGKREVLVMRFGEVPEGRKCQDVPEEEKRSFREDFGGVPEGRKCKDEEEVLKIEIFIVLFEARELSRFRIVHLEETMSSRRHLIFAAVPAEPPLTLKFFFGSRGL</sequence>
<proteinExistence type="predicted"/>
<dbReference type="EMBL" id="JALNTZ010000003">
    <property type="protein sequence ID" value="KAJ3659038.1"/>
    <property type="molecule type" value="Genomic_DNA"/>
</dbReference>
<keyword evidence="2" id="KW-1185">Reference proteome</keyword>
<gene>
    <name evidence="1" type="ORF">Zmor_010747</name>
</gene>